<dbReference type="RefSeq" id="WP_226933451.1">
    <property type="nucleotide sequence ID" value="NZ_JACDXX010000001.1"/>
</dbReference>
<protein>
    <recommendedName>
        <fullName evidence="5">O-antigen ligase domain-containing protein</fullName>
    </recommendedName>
</protein>
<feature type="transmembrane region" description="Helical" evidence="2">
    <location>
        <begin position="6"/>
        <end position="25"/>
    </location>
</feature>
<keyword evidence="2" id="KW-0812">Transmembrane</keyword>
<keyword evidence="2" id="KW-0472">Membrane</keyword>
<organism evidence="3 4">
    <name type="scientific">Pseudogemmobacter faecipullorum</name>
    <dbReference type="NCBI Taxonomy" id="2755041"/>
    <lineage>
        <taxon>Bacteria</taxon>
        <taxon>Pseudomonadati</taxon>
        <taxon>Pseudomonadota</taxon>
        <taxon>Alphaproteobacteria</taxon>
        <taxon>Rhodobacterales</taxon>
        <taxon>Paracoccaceae</taxon>
        <taxon>Pseudogemmobacter</taxon>
    </lineage>
</organism>
<dbReference type="Proteomes" id="UP001198571">
    <property type="component" value="Unassembled WGS sequence"/>
</dbReference>
<gene>
    <name evidence="3" type="ORF">H0485_00960</name>
</gene>
<feature type="transmembrane region" description="Helical" evidence="2">
    <location>
        <begin position="278"/>
        <end position="296"/>
    </location>
</feature>
<feature type="compositionally biased region" description="Low complexity" evidence="1">
    <location>
        <begin position="464"/>
        <end position="476"/>
    </location>
</feature>
<evidence type="ECO:0000313" key="4">
    <source>
        <dbReference type="Proteomes" id="UP001198571"/>
    </source>
</evidence>
<accession>A0ABS8CGS9</accession>
<feature type="transmembrane region" description="Helical" evidence="2">
    <location>
        <begin position="88"/>
        <end position="105"/>
    </location>
</feature>
<feature type="transmembrane region" description="Helical" evidence="2">
    <location>
        <begin position="375"/>
        <end position="395"/>
    </location>
</feature>
<feature type="transmembrane region" description="Helical" evidence="2">
    <location>
        <begin position="208"/>
        <end position="230"/>
    </location>
</feature>
<evidence type="ECO:0000256" key="2">
    <source>
        <dbReference type="SAM" id="Phobius"/>
    </source>
</evidence>
<evidence type="ECO:0000313" key="3">
    <source>
        <dbReference type="EMBL" id="MCB5408577.1"/>
    </source>
</evidence>
<keyword evidence="2" id="KW-1133">Transmembrane helix</keyword>
<feature type="transmembrane region" description="Helical" evidence="2">
    <location>
        <begin position="242"/>
        <end position="272"/>
    </location>
</feature>
<evidence type="ECO:0008006" key="5">
    <source>
        <dbReference type="Google" id="ProtNLM"/>
    </source>
</evidence>
<evidence type="ECO:0000256" key="1">
    <source>
        <dbReference type="SAM" id="MobiDB-lite"/>
    </source>
</evidence>
<comment type="caution">
    <text evidence="3">The sequence shown here is derived from an EMBL/GenBank/DDBJ whole genome shotgun (WGS) entry which is preliminary data.</text>
</comment>
<sequence>MYLTPTPLAWIALLSWPLVVWLLYSRLGPGRALIWSVLGAYLFLPELLRIDLPVLPDLDKHTLPALSAAVISYLRLRQRLPVFTGGRVTTLLILCFVISPLMTVLSNRDVIAFANGTFLPALRIYDSLAVIAMQGLLILPLFLARRDLARPEAIRDLLGALLAGGLLYLVPILIEARLSPQLHSWIYGYFQHDFIQAMRFGGFRPFVFMPHGLWVAFFMLSALLACAALIRDSAGRERLRNILLFPVMAGLLILCKSFGPVFYAICAVPLLLMARLRGLLMISAVLALIVVLYPMLRGAQLVPVNSVLDFAASLNAERAQSFGFRVMNEEALLDRAAVRPWFGWGGYGRGFVHDMATGENISIADGAWIIHIGSFGWLGFLAQFGLLCMPVWLLLREGMARGGVVSRAAASLALIHALNLADLLPNATLTPVTWLTAGALLGYAEAQRRARIAGGTAPEATGDRAGASPGQGAGPARPRRLVIEG</sequence>
<proteinExistence type="predicted"/>
<feature type="transmembrane region" description="Helical" evidence="2">
    <location>
        <begin position="125"/>
        <end position="144"/>
    </location>
</feature>
<keyword evidence="4" id="KW-1185">Reference proteome</keyword>
<feature type="region of interest" description="Disordered" evidence="1">
    <location>
        <begin position="455"/>
        <end position="485"/>
    </location>
</feature>
<reference evidence="3 4" key="1">
    <citation type="submission" date="2020-07" db="EMBL/GenBank/DDBJ databases">
        <title>Pseudogemmobacter sp. nov., isolated from poultry manure in Taiwan.</title>
        <authorList>
            <person name="Lin S.-Y."/>
            <person name="Tang Y.-S."/>
            <person name="Young C.-C."/>
        </authorList>
    </citation>
    <scope>NUCLEOTIDE SEQUENCE [LARGE SCALE GENOMIC DNA]</scope>
    <source>
        <strain evidence="3 4">CC-YST710</strain>
    </source>
</reference>
<name>A0ABS8CGS9_9RHOB</name>
<dbReference type="EMBL" id="JACDXX010000001">
    <property type="protein sequence ID" value="MCB5408577.1"/>
    <property type="molecule type" value="Genomic_DNA"/>
</dbReference>
<feature type="transmembrane region" description="Helical" evidence="2">
    <location>
        <begin position="156"/>
        <end position="174"/>
    </location>
</feature>